<proteinExistence type="predicted"/>
<evidence type="ECO:0000313" key="1">
    <source>
        <dbReference type="EMBL" id="MCQ3829369.1"/>
    </source>
</evidence>
<protein>
    <submittedName>
        <fullName evidence="1">Uncharacterized protein</fullName>
    </submittedName>
</protein>
<accession>A0ABT1P2M9</accession>
<comment type="caution">
    <text evidence="1">The sequence shown here is derived from an EMBL/GenBank/DDBJ whole genome shotgun (WGS) entry which is preliminary data.</text>
</comment>
<evidence type="ECO:0000313" key="2">
    <source>
        <dbReference type="Proteomes" id="UP001205566"/>
    </source>
</evidence>
<keyword evidence="2" id="KW-1185">Reference proteome</keyword>
<gene>
    <name evidence="1" type="ORF">HXX02_07915</name>
</gene>
<sequence>MKKILTVLSSIFISSYIGFEIGKSYGVDEGVKTASAVAIVAVQVNESQNMATLMGIARLKGVDEMYKWGESWLLRNNDSYLENKESLETILASISDKEVRGTMEALIVPPNLRSVETYLSAYVNTKNVDGGTELRQSN</sequence>
<dbReference type="Proteomes" id="UP001205566">
    <property type="component" value="Unassembled WGS sequence"/>
</dbReference>
<dbReference type="EMBL" id="JACASI010000024">
    <property type="protein sequence ID" value="MCQ3829369.1"/>
    <property type="molecule type" value="Genomic_DNA"/>
</dbReference>
<reference evidence="1" key="1">
    <citation type="thesis" date="2020" institute="Technische Universitat Dresden" country="Dresden, Germany">
        <title>The Agarolytic System of Microbulbifer elongatus PORT2, Isolated from Batu Karas, Pangandaran West Java Indonesia.</title>
        <authorList>
            <person name="Anggraeni S.R."/>
        </authorList>
    </citation>
    <scope>NUCLEOTIDE SEQUENCE</scope>
    <source>
        <strain evidence="1">PORT2</strain>
    </source>
</reference>
<dbReference type="RefSeq" id="WP_255874231.1">
    <property type="nucleotide sequence ID" value="NZ_JACASI010000024.1"/>
</dbReference>
<organism evidence="1 2">
    <name type="scientific">Microbulbifer elongatus</name>
    <dbReference type="NCBI Taxonomy" id="86173"/>
    <lineage>
        <taxon>Bacteria</taxon>
        <taxon>Pseudomonadati</taxon>
        <taxon>Pseudomonadota</taxon>
        <taxon>Gammaproteobacteria</taxon>
        <taxon>Cellvibrionales</taxon>
        <taxon>Microbulbiferaceae</taxon>
        <taxon>Microbulbifer</taxon>
    </lineage>
</organism>
<name>A0ABT1P2M9_9GAMM</name>